<reference evidence="2 3" key="1">
    <citation type="journal article" date="2023" name="Microbiol. Resour. Announc.">
        <title>Complete Genome Sequence of Mycobacterium wuenschmanii, a novel Nontuberculous Mycobacterium Isolated from a captive population of Amazon Milk Frogs.</title>
        <authorList>
            <person name="Hicks J."/>
            <person name="Zeineldin M."/>
            <person name="Ward H."/>
            <person name="Wuenschmann A."/>
            <person name="Camp P."/>
            <person name="Farrell D."/>
            <person name="Lehman K."/>
            <person name="Thacker T."/>
            <person name="Cuthbert E."/>
        </authorList>
    </citation>
    <scope>NUCLEOTIDE SEQUENCE [LARGE SCALE GENOMIC DNA]</scope>
    <source>
        <strain evidence="2 3">Wuenschmanii</strain>
    </source>
</reference>
<dbReference type="InterPro" id="IPR037523">
    <property type="entry name" value="VOC_core"/>
</dbReference>
<protein>
    <submittedName>
        <fullName evidence="2">VOC family protein</fullName>
    </submittedName>
</protein>
<dbReference type="Gene3D" id="3.10.180.10">
    <property type="entry name" value="2,3-Dihydroxybiphenyl 1,2-Dioxygenase, domain 1"/>
    <property type="match status" value="1"/>
</dbReference>
<proteinExistence type="predicted"/>
<dbReference type="InterPro" id="IPR052164">
    <property type="entry name" value="Anthracycline_SecMetBiosynth"/>
</dbReference>
<sequence length="119" mass="12851">MTNGGVATVWMPVDDMDRAVRFYGDILGLTVKSTGDDWSELSADGLTIGLNAREATHRDGTGGAVVTFHPDGDLFNEVVRLTEAGVEFVDDVASHPWGRIASFKDSEGNDLQLFEPPPE</sequence>
<organism evidence="2 3">
    <name type="scientific">Candidatus Mycobacterium wuenschmannii</name>
    <dbReference type="NCBI Taxonomy" id="3027808"/>
    <lineage>
        <taxon>Bacteria</taxon>
        <taxon>Bacillati</taxon>
        <taxon>Actinomycetota</taxon>
        <taxon>Actinomycetes</taxon>
        <taxon>Mycobacteriales</taxon>
        <taxon>Mycobacteriaceae</taxon>
        <taxon>Mycobacterium</taxon>
    </lineage>
</organism>
<evidence type="ECO:0000259" key="1">
    <source>
        <dbReference type="PROSITE" id="PS51819"/>
    </source>
</evidence>
<dbReference type="PANTHER" id="PTHR33993:SF1">
    <property type="entry name" value="GLYOXALASE FAMILY PROTEIN"/>
    <property type="match status" value="1"/>
</dbReference>
<dbReference type="Pfam" id="PF00903">
    <property type="entry name" value="Glyoxalase"/>
    <property type="match status" value="1"/>
</dbReference>
<dbReference type="InterPro" id="IPR004360">
    <property type="entry name" value="Glyas_Fos-R_dOase_dom"/>
</dbReference>
<feature type="domain" description="VOC" evidence="1">
    <location>
        <begin position="5"/>
        <end position="116"/>
    </location>
</feature>
<dbReference type="SUPFAM" id="SSF54593">
    <property type="entry name" value="Glyoxalase/Bleomycin resistance protein/Dihydroxybiphenyl dioxygenase"/>
    <property type="match status" value="1"/>
</dbReference>
<dbReference type="PROSITE" id="PS51819">
    <property type="entry name" value="VOC"/>
    <property type="match status" value="1"/>
</dbReference>
<name>A0ABY8VVG2_9MYCO</name>
<dbReference type="InterPro" id="IPR029068">
    <property type="entry name" value="Glyas_Bleomycin-R_OHBP_Dase"/>
</dbReference>
<dbReference type="PANTHER" id="PTHR33993">
    <property type="entry name" value="GLYOXALASE-RELATED"/>
    <property type="match status" value="1"/>
</dbReference>
<accession>A0ABY8VVG2</accession>
<dbReference type="RefSeq" id="WP_285185371.1">
    <property type="nucleotide sequence ID" value="NZ_CP126981.1"/>
</dbReference>
<dbReference type="EMBL" id="CP126981">
    <property type="protein sequence ID" value="WIM86152.1"/>
    <property type="molecule type" value="Genomic_DNA"/>
</dbReference>
<dbReference type="Proteomes" id="UP001236585">
    <property type="component" value="Chromosome"/>
</dbReference>
<keyword evidence="3" id="KW-1185">Reference proteome</keyword>
<gene>
    <name evidence="2" type="ORF">PT015_14625</name>
</gene>
<evidence type="ECO:0000313" key="3">
    <source>
        <dbReference type="Proteomes" id="UP001236585"/>
    </source>
</evidence>
<evidence type="ECO:0000313" key="2">
    <source>
        <dbReference type="EMBL" id="WIM86152.1"/>
    </source>
</evidence>